<dbReference type="Proteomes" id="UP000092666">
    <property type="component" value="Unassembled WGS sequence"/>
</dbReference>
<gene>
    <name evidence="5" type="ORF">I316_04748</name>
</gene>
<dbReference type="CDD" id="cd12148">
    <property type="entry name" value="fungal_TF_MHR"/>
    <property type="match status" value="1"/>
</dbReference>
<feature type="compositionally biased region" description="Low complexity" evidence="3">
    <location>
        <begin position="183"/>
        <end position="199"/>
    </location>
</feature>
<keyword evidence="1" id="KW-0479">Metal-binding</keyword>
<dbReference type="GO" id="GO:0000981">
    <property type="term" value="F:DNA-binding transcription factor activity, RNA polymerase II-specific"/>
    <property type="evidence" value="ECO:0007669"/>
    <property type="project" value="InterPro"/>
</dbReference>
<dbReference type="GO" id="GO:0003677">
    <property type="term" value="F:DNA binding"/>
    <property type="evidence" value="ECO:0007669"/>
    <property type="project" value="InterPro"/>
</dbReference>
<dbReference type="OrthoDB" id="2428527at2759"/>
<dbReference type="PROSITE" id="PS00463">
    <property type="entry name" value="ZN2_CY6_FUNGAL_1"/>
    <property type="match status" value="1"/>
</dbReference>
<protein>
    <submittedName>
        <fullName evidence="5">Pathway-specific nitrogen regulator</fullName>
    </submittedName>
</protein>
<dbReference type="CDD" id="cd00067">
    <property type="entry name" value="GAL4"/>
    <property type="match status" value="1"/>
</dbReference>
<reference evidence="6" key="2">
    <citation type="submission" date="2013-12" db="EMBL/GenBank/DDBJ databases">
        <title>Evolution of pathogenesis and genome organization in the Tremellales.</title>
        <authorList>
            <person name="Cuomo C."/>
            <person name="Litvintseva A."/>
            <person name="Heitman J."/>
            <person name="Chen Y."/>
            <person name="Sun S."/>
            <person name="Springer D."/>
            <person name="Dromer F."/>
            <person name="Young S."/>
            <person name="Zeng Q."/>
            <person name="Chapman S."/>
            <person name="Gujja S."/>
            <person name="Saif S."/>
            <person name="Birren B."/>
        </authorList>
    </citation>
    <scope>NUCLEOTIDE SEQUENCE [LARGE SCALE GENOMIC DNA]</scope>
    <source>
        <strain evidence="6">BCC8398</strain>
    </source>
</reference>
<evidence type="ECO:0000259" key="4">
    <source>
        <dbReference type="PROSITE" id="PS50048"/>
    </source>
</evidence>
<feature type="region of interest" description="Disordered" evidence="3">
    <location>
        <begin position="840"/>
        <end position="912"/>
    </location>
</feature>
<accession>A0A1B9GRI6</accession>
<dbReference type="GO" id="GO:0008270">
    <property type="term" value="F:zinc ion binding"/>
    <property type="evidence" value="ECO:0007669"/>
    <property type="project" value="InterPro"/>
</dbReference>
<dbReference type="PANTHER" id="PTHR47783">
    <property type="entry name" value="ZN(II)2CYS6 TRANSCRIPTION FACTOR (EUROFUNG)-RELATED"/>
    <property type="match status" value="1"/>
</dbReference>
<feature type="compositionally biased region" description="Gly residues" evidence="3">
    <location>
        <begin position="846"/>
        <end position="860"/>
    </location>
</feature>
<feature type="region of interest" description="Disordered" evidence="3">
    <location>
        <begin position="183"/>
        <end position="202"/>
    </location>
</feature>
<evidence type="ECO:0000313" key="5">
    <source>
        <dbReference type="EMBL" id="OCF33674.1"/>
    </source>
</evidence>
<dbReference type="PANTHER" id="PTHR47783:SF1">
    <property type="entry name" value="ZN(II)2CYS6 TRANSCRIPTION FACTOR (EUROFUNG)"/>
    <property type="match status" value="1"/>
</dbReference>
<keyword evidence="2" id="KW-0539">Nucleus</keyword>
<dbReference type="SMART" id="SM00906">
    <property type="entry name" value="Fungal_trans"/>
    <property type="match status" value="1"/>
</dbReference>
<name>A0A1B9GRI6_9TREE</name>
<feature type="compositionally biased region" description="Polar residues" evidence="3">
    <location>
        <begin position="152"/>
        <end position="171"/>
    </location>
</feature>
<evidence type="ECO:0000256" key="1">
    <source>
        <dbReference type="ARBA" id="ARBA00022723"/>
    </source>
</evidence>
<dbReference type="SUPFAM" id="SSF57701">
    <property type="entry name" value="Zn2/Cys6 DNA-binding domain"/>
    <property type="match status" value="1"/>
</dbReference>
<reference evidence="5 6" key="1">
    <citation type="submission" date="2013-07" db="EMBL/GenBank/DDBJ databases">
        <title>The Genome Sequence of Cryptococcus heveanensis BCC8398.</title>
        <authorList>
            <consortium name="The Broad Institute Genome Sequencing Platform"/>
            <person name="Cuomo C."/>
            <person name="Litvintseva A."/>
            <person name="Chen Y."/>
            <person name="Heitman J."/>
            <person name="Sun S."/>
            <person name="Springer D."/>
            <person name="Dromer F."/>
            <person name="Young S.K."/>
            <person name="Zeng Q."/>
            <person name="Gargeya S."/>
            <person name="Fitzgerald M."/>
            <person name="Abouelleil A."/>
            <person name="Alvarado L."/>
            <person name="Berlin A.M."/>
            <person name="Chapman S.B."/>
            <person name="Dewar J."/>
            <person name="Goldberg J."/>
            <person name="Griggs A."/>
            <person name="Gujja S."/>
            <person name="Hansen M."/>
            <person name="Howarth C."/>
            <person name="Imamovic A."/>
            <person name="Larimer J."/>
            <person name="McCowan C."/>
            <person name="Murphy C."/>
            <person name="Pearson M."/>
            <person name="Priest M."/>
            <person name="Roberts A."/>
            <person name="Saif S."/>
            <person name="Shea T."/>
            <person name="Sykes S."/>
            <person name="Wortman J."/>
            <person name="Nusbaum C."/>
            <person name="Birren B."/>
        </authorList>
    </citation>
    <scope>NUCLEOTIDE SEQUENCE [LARGE SCALE GENOMIC DNA]</scope>
    <source>
        <strain evidence="5 6">BCC8398</strain>
    </source>
</reference>
<feature type="region of interest" description="Disordered" evidence="3">
    <location>
        <begin position="1"/>
        <end position="23"/>
    </location>
</feature>
<proteinExistence type="predicted"/>
<sequence length="912" mass="98612">MSSNNNSHDSHNNNNALSTSIGAGVGDGHSSDLAGPSSPGVQLACFYCRSKRIRCNGVRPRCEGCTKAGVSCEWPAARAKKRTKKQMEEARRLEAKNGEGLIGNDNDEASSSTDFYGNQNTFLGDPSEFWNLSSSSSNYIWPTDFSVPPLPSQSGIPSNMPDLTQGQGQEAQMPNISSISAFSSTSAAVPGPPSVASSGPMPPPLLSSMSGISATAGGSGSQDTGFMLPTSWSPSADLRLVNALEGQMAFINGNPEEDKDLELYYYRLSGSTAIHPGINRIGLRLQRRTDASPLAAPQAGEEESPSSVVAPSADLFDHTGMPHPHIWRPLFALFFKHMSQHFPSTSHQRMMERFETGTMSQFLACCICSLGARFSPGCKDPNQAAAPFIAKAQQLVIPLLHLPTHDVATGLLYLAWGNYGQSSESGLWQYSGMAIRMAIDLGIHEVSELYESQAHVVRTRLLFWSLFITDRVVAFATGRPASIPEDIVEIPLPSDEDFFPDPARNLPEYPHEEIEPVPFVQLVKLMIIVGRISNVLNGRRGRARTLVSTSEPLPELLAELQVRLVQFYSTLPEPLRWSADNFKHQHDRGHGGTYLALHLWANAVLALIYHPELLKSPSGIETPLNKSMNRNVQLSLASSRQICECMVFADLVDATSYTSAPYLTQPLFVAAMAFIHEMRSLTIASEGNGNGEGGNPNPTDILMLSMAKQNFQALLNASQKMEEYWAGANYVVNILEKRSGFPRSTKRKTAKKTFISLPDTGLLKRFTTDREHPQNVAPPTETSLRESIARSELSSSFSIPGQTPYWLADLMSGYTVENMSFAPVNTVDLERLIASSGSAIVDSSGSGSGGGAGGGGGGSVDGRQSQSSAAFDPSPSRNPGMQSQVQGQVRQADEMSHPSSTSIPPTQRTPVD</sequence>
<keyword evidence="6" id="KW-1185">Reference proteome</keyword>
<dbReference type="Pfam" id="PF00172">
    <property type="entry name" value="Zn_clus"/>
    <property type="match status" value="1"/>
</dbReference>
<organism evidence="5 6">
    <name type="scientific">Kwoniella heveanensis BCC8398</name>
    <dbReference type="NCBI Taxonomy" id="1296120"/>
    <lineage>
        <taxon>Eukaryota</taxon>
        <taxon>Fungi</taxon>
        <taxon>Dikarya</taxon>
        <taxon>Basidiomycota</taxon>
        <taxon>Agaricomycotina</taxon>
        <taxon>Tremellomycetes</taxon>
        <taxon>Tremellales</taxon>
        <taxon>Cryptococcaceae</taxon>
        <taxon>Kwoniella</taxon>
    </lineage>
</organism>
<feature type="domain" description="Zn(2)-C6 fungal-type" evidence="4">
    <location>
        <begin position="44"/>
        <end position="74"/>
    </location>
</feature>
<dbReference type="GO" id="GO:0006351">
    <property type="term" value="P:DNA-templated transcription"/>
    <property type="evidence" value="ECO:0007669"/>
    <property type="project" value="InterPro"/>
</dbReference>
<dbReference type="EMBL" id="KI669504">
    <property type="protein sequence ID" value="OCF33674.1"/>
    <property type="molecule type" value="Genomic_DNA"/>
</dbReference>
<evidence type="ECO:0000313" key="6">
    <source>
        <dbReference type="Proteomes" id="UP000092666"/>
    </source>
</evidence>
<dbReference type="STRING" id="1296120.A0A1B9GRI6"/>
<feature type="compositionally biased region" description="Polar residues" evidence="3">
    <location>
        <begin position="875"/>
        <end position="889"/>
    </location>
</feature>
<dbReference type="AlphaFoldDB" id="A0A1B9GRI6"/>
<dbReference type="InterPro" id="IPR007219">
    <property type="entry name" value="XnlR_reg_dom"/>
</dbReference>
<feature type="compositionally biased region" description="Low complexity" evidence="3">
    <location>
        <begin position="1"/>
        <end position="15"/>
    </location>
</feature>
<evidence type="ECO:0000256" key="2">
    <source>
        <dbReference type="ARBA" id="ARBA00023242"/>
    </source>
</evidence>
<dbReference type="InterPro" id="IPR036864">
    <property type="entry name" value="Zn2-C6_fun-type_DNA-bd_sf"/>
</dbReference>
<evidence type="ECO:0000256" key="3">
    <source>
        <dbReference type="SAM" id="MobiDB-lite"/>
    </source>
</evidence>
<feature type="region of interest" description="Disordered" evidence="3">
    <location>
        <begin position="83"/>
        <end position="105"/>
    </location>
</feature>
<dbReference type="Pfam" id="PF04082">
    <property type="entry name" value="Fungal_trans"/>
    <property type="match status" value="1"/>
</dbReference>
<feature type="region of interest" description="Disordered" evidence="3">
    <location>
        <begin position="150"/>
        <end position="171"/>
    </location>
</feature>
<dbReference type="InterPro" id="IPR001138">
    <property type="entry name" value="Zn2Cys6_DnaBD"/>
</dbReference>
<feature type="compositionally biased region" description="Polar residues" evidence="3">
    <location>
        <begin position="897"/>
        <end position="912"/>
    </location>
</feature>
<dbReference type="PROSITE" id="PS50048">
    <property type="entry name" value="ZN2_CY6_FUNGAL_2"/>
    <property type="match status" value="1"/>
</dbReference>
<dbReference type="SMART" id="SM00066">
    <property type="entry name" value="GAL4"/>
    <property type="match status" value="1"/>
</dbReference>
<dbReference type="Gene3D" id="4.10.240.10">
    <property type="entry name" value="Zn(2)-C6 fungal-type DNA-binding domain"/>
    <property type="match status" value="1"/>
</dbReference>
<feature type="compositionally biased region" description="Basic and acidic residues" evidence="3">
    <location>
        <begin position="85"/>
        <end position="97"/>
    </location>
</feature>